<dbReference type="STRING" id="158787.BSCA_1066"/>
<proteinExistence type="predicted"/>
<name>A0A087DJS1_9BIFI</name>
<dbReference type="GeneID" id="85167074"/>
<protein>
    <submittedName>
        <fullName evidence="1">Uncharacterized protein</fullName>
    </submittedName>
</protein>
<evidence type="ECO:0000313" key="1">
    <source>
        <dbReference type="EMBL" id="KFI95771.1"/>
    </source>
</evidence>
<evidence type="ECO:0000313" key="2">
    <source>
        <dbReference type="Proteomes" id="UP000029033"/>
    </source>
</evidence>
<comment type="caution">
    <text evidence="1">The sequence shown here is derived from an EMBL/GenBank/DDBJ whole genome shotgun (WGS) entry which is preliminary data.</text>
</comment>
<dbReference type="Proteomes" id="UP000029033">
    <property type="component" value="Unassembled WGS sequence"/>
</dbReference>
<gene>
    <name evidence="1" type="ORF">BSCA_1066</name>
</gene>
<reference evidence="1 2" key="1">
    <citation type="submission" date="2014-03" db="EMBL/GenBank/DDBJ databases">
        <title>Genomics of Bifidobacteria.</title>
        <authorList>
            <person name="Ventura M."/>
            <person name="Milani C."/>
            <person name="Lugli G.A."/>
        </authorList>
    </citation>
    <scope>NUCLEOTIDE SEQUENCE [LARGE SCALE GENOMIC DNA]</scope>
    <source>
        <strain evidence="1 2">LMG 21589</strain>
    </source>
</reference>
<keyword evidence="2" id="KW-1185">Reference proteome</keyword>
<dbReference type="EMBL" id="JGZO01000001">
    <property type="protein sequence ID" value="KFI95771.1"/>
    <property type="molecule type" value="Genomic_DNA"/>
</dbReference>
<sequence>MGKIILCRQVECRSRMSYRDFKEAGDMDWLPAFGEIVRDPEGGSLRVIGHVWRGYDAYVFGAPVHA</sequence>
<accession>A0A087DJS1</accession>
<organism evidence="1 2">
    <name type="scientific">Bifidobacterium scardovii</name>
    <dbReference type="NCBI Taxonomy" id="158787"/>
    <lineage>
        <taxon>Bacteria</taxon>
        <taxon>Bacillati</taxon>
        <taxon>Actinomycetota</taxon>
        <taxon>Actinomycetes</taxon>
        <taxon>Bifidobacteriales</taxon>
        <taxon>Bifidobacteriaceae</taxon>
        <taxon>Bifidobacterium</taxon>
    </lineage>
</organism>
<dbReference type="AlphaFoldDB" id="A0A087DJS1"/>
<dbReference type="RefSeq" id="WP_144414399.1">
    <property type="nucleotide sequence ID" value="NZ_CAUPKV010000016.1"/>
</dbReference>